<evidence type="ECO:0000313" key="14">
    <source>
        <dbReference type="Proteomes" id="UP000275078"/>
    </source>
</evidence>
<dbReference type="Pfam" id="PF16575">
    <property type="entry name" value="CLP1_P"/>
    <property type="match status" value="1"/>
</dbReference>
<dbReference type="PANTHER" id="PTHR12755:SF6">
    <property type="entry name" value="POLYRIBONUCLEOTIDE 5'-HYDROXYL-KINASE CLP1"/>
    <property type="match status" value="1"/>
</dbReference>
<comment type="function">
    <text evidence="1">Polynucleotide 5'-kinase involved in rRNA processing.</text>
</comment>
<dbReference type="AlphaFoldDB" id="A0A3N4IL39"/>
<dbReference type="HAMAP" id="MF_03035">
    <property type="entry name" value="Clp1"/>
    <property type="match status" value="1"/>
</dbReference>
<dbReference type="InterPro" id="IPR032324">
    <property type="entry name" value="Clp1_N"/>
</dbReference>
<dbReference type="Gene3D" id="2.60.120.1030">
    <property type="entry name" value="Clp1, DNA binding domain"/>
    <property type="match status" value="1"/>
</dbReference>
<gene>
    <name evidence="9" type="primary">CLP1</name>
    <name evidence="13" type="ORF">BJ508DRAFT_234162</name>
</gene>
<keyword evidence="8 9" id="KW-0539">Nucleus</keyword>
<feature type="binding site" evidence="9">
    <location>
        <begin position="131"/>
        <end position="136"/>
    </location>
    <ligand>
        <name>ATP</name>
        <dbReference type="ChEBI" id="CHEBI:30616"/>
    </ligand>
</feature>
<dbReference type="InterPro" id="IPR010655">
    <property type="entry name" value="Clp1_C"/>
</dbReference>
<evidence type="ECO:0000256" key="4">
    <source>
        <dbReference type="ARBA" id="ARBA00019824"/>
    </source>
</evidence>
<dbReference type="Pfam" id="PF06807">
    <property type="entry name" value="Clp1"/>
    <property type="match status" value="1"/>
</dbReference>
<dbReference type="GO" id="GO:0051731">
    <property type="term" value="F:polynucleotide 5'-hydroxyl-kinase activity"/>
    <property type="evidence" value="ECO:0007669"/>
    <property type="project" value="InterPro"/>
</dbReference>
<evidence type="ECO:0000256" key="7">
    <source>
        <dbReference type="ARBA" id="ARBA00022840"/>
    </source>
</evidence>
<dbReference type="GO" id="GO:0005524">
    <property type="term" value="F:ATP binding"/>
    <property type="evidence" value="ECO:0007669"/>
    <property type="project" value="UniProtKB-UniRule"/>
</dbReference>
<dbReference type="PANTHER" id="PTHR12755">
    <property type="entry name" value="CLEAVAGE/POLYADENYLATION FACTOR IA SUBUNIT CLP1P"/>
    <property type="match status" value="1"/>
</dbReference>
<dbReference type="OrthoDB" id="258143at2759"/>
<organism evidence="13 14">
    <name type="scientific">Ascobolus immersus RN42</name>
    <dbReference type="NCBI Taxonomy" id="1160509"/>
    <lineage>
        <taxon>Eukaryota</taxon>
        <taxon>Fungi</taxon>
        <taxon>Dikarya</taxon>
        <taxon>Ascomycota</taxon>
        <taxon>Pezizomycotina</taxon>
        <taxon>Pezizomycetes</taxon>
        <taxon>Pezizales</taxon>
        <taxon>Ascobolaceae</taxon>
        <taxon>Ascobolus</taxon>
    </lineage>
</organism>
<keyword evidence="6 9" id="KW-0547">Nucleotide-binding</keyword>
<protein>
    <recommendedName>
        <fullName evidence="4">Polynucleotide 5'-hydroxyl-kinase GRC3</fullName>
    </recommendedName>
    <alternativeName>
        <fullName evidence="3">Polynucleotide 5'-hydroxyl-kinase grc3</fullName>
    </alternativeName>
</protein>
<dbReference type="InterPro" id="IPR027417">
    <property type="entry name" value="P-loop_NTPase"/>
</dbReference>
<dbReference type="InterPro" id="IPR032319">
    <property type="entry name" value="CLP1_P"/>
</dbReference>
<dbReference type="InterPro" id="IPR038238">
    <property type="entry name" value="Clp1_C_sf"/>
</dbReference>
<proteinExistence type="inferred from homology"/>
<evidence type="ECO:0000313" key="13">
    <source>
        <dbReference type="EMBL" id="RPA86853.1"/>
    </source>
</evidence>
<comment type="similarity">
    <text evidence="9">Belongs to the Clp1 family. Clp1 subfamily.</text>
</comment>
<evidence type="ECO:0000256" key="5">
    <source>
        <dbReference type="ARBA" id="ARBA00022664"/>
    </source>
</evidence>
<dbReference type="GO" id="GO:0006388">
    <property type="term" value="P:tRNA splicing, via endonucleolytic cleavage and ligation"/>
    <property type="evidence" value="ECO:0007669"/>
    <property type="project" value="TreeGrafter"/>
</dbReference>
<comment type="subcellular location">
    <subcellularLocation>
        <location evidence="2 9">Nucleus</location>
    </subcellularLocation>
</comment>
<dbReference type="SUPFAM" id="SSF52540">
    <property type="entry name" value="P-loop containing nucleoside triphosphate hydrolases"/>
    <property type="match status" value="1"/>
</dbReference>
<evidence type="ECO:0000259" key="12">
    <source>
        <dbReference type="Pfam" id="PF16575"/>
    </source>
</evidence>
<comment type="subunit">
    <text evidence="9">Component of a pre-mRNA cleavage factor complex. Interacts directly with PCF11.</text>
</comment>
<dbReference type="InterPro" id="IPR028606">
    <property type="entry name" value="Clp1"/>
</dbReference>
<dbReference type="GO" id="GO:0005849">
    <property type="term" value="C:mRNA cleavage factor complex"/>
    <property type="evidence" value="ECO:0007669"/>
    <property type="project" value="UniProtKB-UniRule"/>
</dbReference>
<keyword evidence="7 9" id="KW-0067">ATP-binding</keyword>
<sequence>MSAVPGLQLGPEHVEEDVKTSTHELAAETEWRFEVPFSSNIEIKLIRGTAEIFGTEIPIGHAYSFSGYKGAIWTWYGCTIEVKGIPSVDYTSEETPMGTYTNAHFALQRLRGQAQEQNSSGPRVLIVGPDDAGKTTLIKMLTSYGQRLGERVTVVNMNPKEGLLSLPGTLTAATFSTILDVEDGWGSSPTTGPSGVPVKVPLVYYLGLEHPEQNTKLYKKIVSRMALAVNSRLSESDQCKSSGCIIDTPGSISTTAPYELIQHIVAEFSVNVIISLGSERLYSDLVKKFETERSKSSTAEKITVIKLAKSGGVVDRDANYMKEVRHDQVKRYFYGEPKRPLSPYTMTVDFDQLQIYKLPEQDNLNLSFMPVGYEGDLNKPILEKQAITPLLTNAVAAILHARLNDSVEDMVISTVMGFVYILEVDEKKKKVKLLAPIMGRLPARPMVTSSFPEVILNT</sequence>
<dbReference type="GO" id="GO:0031124">
    <property type="term" value="P:mRNA 3'-end processing"/>
    <property type="evidence" value="ECO:0007669"/>
    <property type="project" value="UniProtKB-UniRule"/>
</dbReference>
<dbReference type="Proteomes" id="UP000275078">
    <property type="component" value="Unassembled WGS sequence"/>
</dbReference>
<evidence type="ECO:0000256" key="1">
    <source>
        <dbReference type="ARBA" id="ARBA00003798"/>
    </source>
</evidence>
<feature type="binding site" evidence="9">
    <location>
        <position position="69"/>
    </location>
    <ligand>
        <name>ATP</name>
        <dbReference type="ChEBI" id="CHEBI:30616"/>
    </ligand>
</feature>
<keyword evidence="5 9" id="KW-0507">mRNA processing</keyword>
<dbReference type="InterPro" id="IPR038239">
    <property type="entry name" value="Clp1_N_sf"/>
</dbReference>
<dbReference type="Gene3D" id="3.40.50.300">
    <property type="entry name" value="P-loop containing nucleotide triphosphate hydrolases"/>
    <property type="match status" value="1"/>
</dbReference>
<reference evidence="13 14" key="1">
    <citation type="journal article" date="2018" name="Nat. Ecol. Evol.">
        <title>Pezizomycetes genomes reveal the molecular basis of ectomycorrhizal truffle lifestyle.</title>
        <authorList>
            <person name="Murat C."/>
            <person name="Payen T."/>
            <person name="Noel B."/>
            <person name="Kuo A."/>
            <person name="Morin E."/>
            <person name="Chen J."/>
            <person name="Kohler A."/>
            <person name="Krizsan K."/>
            <person name="Balestrini R."/>
            <person name="Da Silva C."/>
            <person name="Montanini B."/>
            <person name="Hainaut M."/>
            <person name="Levati E."/>
            <person name="Barry K.W."/>
            <person name="Belfiori B."/>
            <person name="Cichocki N."/>
            <person name="Clum A."/>
            <person name="Dockter R.B."/>
            <person name="Fauchery L."/>
            <person name="Guy J."/>
            <person name="Iotti M."/>
            <person name="Le Tacon F."/>
            <person name="Lindquist E.A."/>
            <person name="Lipzen A."/>
            <person name="Malagnac F."/>
            <person name="Mello A."/>
            <person name="Molinier V."/>
            <person name="Miyauchi S."/>
            <person name="Poulain J."/>
            <person name="Riccioni C."/>
            <person name="Rubini A."/>
            <person name="Sitrit Y."/>
            <person name="Splivallo R."/>
            <person name="Traeger S."/>
            <person name="Wang M."/>
            <person name="Zifcakova L."/>
            <person name="Wipf D."/>
            <person name="Zambonelli A."/>
            <person name="Paolocci F."/>
            <person name="Nowrousian M."/>
            <person name="Ottonello S."/>
            <person name="Baldrian P."/>
            <person name="Spatafora J.W."/>
            <person name="Henrissat B."/>
            <person name="Nagy L.G."/>
            <person name="Aury J.M."/>
            <person name="Wincker P."/>
            <person name="Grigoriev I.V."/>
            <person name="Bonfante P."/>
            <person name="Martin F.M."/>
        </authorList>
    </citation>
    <scope>NUCLEOTIDE SEQUENCE [LARGE SCALE GENOMIC DNA]</scope>
    <source>
        <strain evidence="13 14">RN42</strain>
    </source>
</reference>
<evidence type="ECO:0000259" key="11">
    <source>
        <dbReference type="Pfam" id="PF16573"/>
    </source>
</evidence>
<evidence type="ECO:0000256" key="9">
    <source>
        <dbReference type="HAMAP-Rule" id="MF_03035"/>
    </source>
</evidence>
<evidence type="ECO:0000256" key="8">
    <source>
        <dbReference type="ARBA" id="ARBA00023242"/>
    </source>
</evidence>
<feature type="domain" description="Clp1 P-loop" evidence="12">
    <location>
        <begin position="128"/>
        <end position="335"/>
    </location>
</feature>
<accession>A0A3N4IL39</accession>
<dbReference type="Gene3D" id="2.40.30.330">
    <property type="entry name" value="Pre-mRNA cleavage complex subunit Clp1, C-terminal domain"/>
    <property type="match status" value="1"/>
</dbReference>
<evidence type="ECO:0000259" key="10">
    <source>
        <dbReference type="Pfam" id="PF06807"/>
    </source>
</evidence>
<feature type="domain" description="Clp1 C-terminal" evidence="10">
    <location>
        <begin position="341"/>
        <end position="451"/>
    </location>
</feature>
<dbReference type="Pfam" id="PF16573">
    <property type="entry name" value="CLP1_N"/>
    <property type="match status" value="1"/>
</dbReference>
<evidence type="ECO:0000256" key="6">
    <source>
        <dbReference type="ARBA" id="ARBA00022741"/>
    </source>
</evidence>
<evidence type="ECO:0000256" key="2">
    <source>
        <dbReference type="ARBA" id="ARBA00004123"/>
    </source>
</evidence>
<dbReference type="InterPro" id="IPR045116">
    <property type="entry name" value="Clp1/Grc3"/>
</dbReference>
<comment type="function">
    <text evidence="9">Required for endonucleolytic cleavage during polyadenylation-dependent pre-mRNA 3'-end formation.</text>
</comment>
<evidence type="ECO:0000256" key="3">
    <source>
        <dbReference type="ARBA" id="ARBA00018706"/>
    </source>
</evidence>
<keyword evidence="14" id="KW-1185">Reference proteome</keyword>
<dbReference type="FunFam" id="2.60.120.1030:FF:000001">
    <property type="entry name" value="Protein CLP1 homolog 5"/>
    <property type="match status" value="1"/>
</dbReference>
<dbReference type="EMBL" id="ML119648">
    <property type="protein sequence ID" value="RPA86853.1"/>
    <property type="molecule type" value="Genomic_DNA"/>
</dbReference>
<name>A0A3N4IL39_ASCIM</name>
<feature type="domain" description="Clp1 N-terminal" evidence="11">
    <location>
        <begin position="24"/>
        <end position="114"/>
    </location>
</feature>
<dbReference type="STRING" id="1160509.A0A3N4IL39"/>
<feature type="binding site" evidence="9">
    <location>
        <position position="30"/>
    </location>
    <ligand>
        <name>ATP</name>
        <dbReference type="ChEBI" id="CHEBI:30616"/>
    </ligand>
</feature>